<dbReference type="AlphaFoldDB" id="E3LX87"/>
<evidence type="ECO:0000313" key="8">
    <source>
        <dbReference type="Proteomes" id="UP000008281"/>
    </source>
</evidence>
<dbReference type="Proteomes" id="UP000008281">
    <property type="component" value="Unassembled WGS sequence"/>
</dbReference>
<dbReference type="Pfam" id="PF24343">
    <property type="entry name" value="OB_DEPS-1_1st"/>
    <property type="match status" value="1"/>
</dbReference>
<evidence type="ECO:0000259" key="3">
    <source>
        <dbReference type="Pfam" id="PF24341"/>
    </source>
</evidence>
<gene>
    <name evidence="6" type="primary">Cre-deps-1</name>
    <name evidence="6" type="ORF">CRE_03810</name>
    <name evidence="7" type="ORF">GCK72_001352</name>
</gene>
<feature type="domain" description="P-granule-associated protein DEPS-1 third OB-fold" evidence="2">
    <location>
        <begin position="246"/>
        <end position="313"/>
    </location>
</feature>
<dbReference type="Pfam" id="PF24339">
    <property type="entry name" value="OB_DEPS-1_3rd"/>
    <property type="match status" value="1"/>
</dbReference>
<dbReference type="InterPro" id="IPR057139">
    <property type="entry name" value="OB_DEPS-1_1st"/>
</dbReference>
<evidence type="ECO:0000313" key="7">
    <source>
        <dbReference type="EMBL" id="KAF1769535.1"/>
    </source>
</evidence>
<dbReference type="EMBL" id="DS268418">
    <property type="protein sequence ID" value="EFO84594.1"/>
    <property type="molecule type" value="Genomic_DNA"/>
</dbReference>
<dbReference type="GeneID" id="9801963"/>
<reference evidence="7 9" key="2">
    <citation type="submission" date="2019-12" db="EMBL/GenBank/DDBJ databases">
        <title>Chromosome-level assembly of the Caenorhabditis remanei genome.</title>
        <authorList>
            <person name="Teterina A.A."/>
            <person name="Willis J.H."/>
            <person name="Phillips P.C."/>
        </authorList>
    </citation>
    <scope>NUCLEOTIDE SEQUENCE [LARGE SCALE GENOMIC DNA]</scope>
    <source>
        <strain evidence="7 9">PX506</strain>
        <tissue evidence="7">Whole organism</tissue>
    </source>
</reference>
<evidence type="ECO:0000256" key="1">
    <source>
        <dbReference type="SAM" id="MobiDB-lite"/>
    </source>
</evidence>
<accession>E3LX87</accession>
<feature type="domain" description="P-granule-associated protein DEPS-1 first OB-fold" evidence="5">
    <location>
        <begin position="12"/>
        <end position="107"/>
    </location>
</feature>
<feature type="compositionally biased region" description="Low complexity" evidence="1">
    <location>
        <begin position="570"/>
        <end position="587"/>
    </location>
</feature>
<evidence type="ECO:0000259" key="5">
    <source>
        <dbReference type="Pfam" id="PF24343"/>
    </source>
</evidence>
<feature type="region of interest" description="Disordered" evidence="1">
    <location>
        <begin position="569"/>
        <end position="598"/>
    </location>
</feature>
<dbReference type="KEGG" id="crq:GCK72_001352"/>
<dbReference type="Proteomes" id="UP000483820">
    <property type="component" value="Chromosome I"/>
</dbReference>
<dbReference type="EMBL" id="WUAV01000001">
    <property type="protein sequence ID" value="KAF1769535.1"/>
    <property type="molecule type" value="Genomic_DNA"/>
</dbReference>
<dbReference type="Pfam" id="PF24341">
    <property type="entry name" value="OB_DEPS-1_6th"/>
    <property type="match status" value="1"/>
</dbReference>
<dbReference type="FunCoup" id="E3LX87">
    <property type="interactions" value="1016"/>
</dbReference>
<dbReference type="InterPro" id="IPR057144">
    <property type="entry name" value="OB_DEPS-1_6th"/>
</dbReference>
<feature type="domain" description="P-granule-associated protein DEPS-1 second OB-fold" evidence="4">
    <location>
        <begin position="111"/>
        <end position="190"/>
    </location>
</feature>
<evidence type="ECO:0000259" key="4">
    <source>
        <dbReference type="Pfam" id="PF24342"/>
    </source>
</evidence>
<dbReference type="OrthoDB" id="5799162at2759"/>
<dbReference type="InterPro" id="IPR057147">
    <property type="entry name" value="OB_DEPS-1_3rd"/>
</dbReference>
<keyword evidence="8" id="KW-1185">Reference proteome</keyword>
<dbReference type="OMA" id="AWIRIET"/>
<dbReference type="eggNOG" id="ENOG502S1H2">
    <property type="taxonomic scope" value="Eukaryota"/>
</dbReference>
<organism evidence="8">
    <name type="scientific">Caenorhabditis remanei</name>
    <name type="common">Caenorhabditis vulgaris</name>
    <dbReference type="NCBI Taxonomy" id="31234"/>
    <lineage>
        <taxon>Eukaryota</taxon>
        <taxon>Metazoa</taxon>
        <taxon>Ecdysozoa</taxon>
        <taxon>Nematoda</taxon>
        <taxon>Chromadorea</taxon>
        <taxon>Rhabditida</taxon>
        <taxon>Rhabditina</taxon>
        <taxon>Rhabditomorpha</taxon>
        <taxon>Rhabditoidea</taxon>
        <taxon>Rhabditidae</taxon>
        <taxon>Peloderinae</taxon>
        <taxon>Caenorhabditis</taxon>
    </lineage>
</organism>
<dbReference type="HOGENOM" id="CLU_410628_0_0_1"/>
<feature type="domain" description="P-granule-associated protein DEPS-1 sixth OB-fold" evidence="3">
    <location>
        <begin position="492"/>
        <end position="560"/>
    </location>
</feature>
<dbReference type="RefSeq" id="XP_003111094.1">
    <property type="nucleotide sequence ID" value="XM_003111046.1"/>
</dbReference>
<dbReference type="Pfam" id="PF24342">
    <property type="entry name" value="OB_DEPS-1_2nd"/>
    <property type="match status" value="1"/>
</dbReference>
<evidence type="ECO:0000259" key="2">
    <source>
        <dbReference type="Pfam" id="PF24339"/>
    </source>
</evidence>
<dbReference type="CTD" id="9801963"/>
<name>E3LX87_CAERE</name>
<proteinExistence type="predicted"/>
<evidence type="ECO:0000313" key="6">
    <source>
        <dbReference type="EMBL" id="EFO84594.1"/>
    </source>
</evidence>
<dbReference type="STRING" id="31234.E3LX87"/>
<dbReference type="InterPro" id="IPR057143">
    <property type="entry name" value="OB_DEPS-1_2nd"/>
</dbReference>
<reference evidence="6" key="1">
    <citation type="submission" date="2007-07" db="EMBL/GenBank/DDBJ databases">
        <title>PCAP assembly of the Caenorhabditis remanei genome.</title>
        <authorList>
            <consortium name="The Caenorhabditis remanei Sequencing Consortium"/>
            <person name="Wilson R.K."/>
        </authorList>
    </citation>
    <scope>NUCLEOTIDE SEQUENCE [LARGE SCALE GENOMIC DNA]</scope>
    <source>
        <strain evidence="6">PB4641</strain>
    </source>
</reference>
<sequence length="627" mass="71530">MYMENQRSFEYQALVVSSCSSEHQESETDLVLILKSLKDQKEVKSRIYGVAKEAFLPPTSIEQTFDNIEDAKNLERRCAIPLKFGDIIQFNREDVNHDLKTVYRFFREKAIYEVSSNENGPLLKIGGVIEPNKPTTFWTPLETMAIPTQEATRAEPDVYLYAWIRVETQMTSSRDPYNLELSFDSFESCDATEQGRVCEAPWHRYSLESKFTMWRAEPTPCDSDDEIDLEPRKDVYVVENKWAERIQRQLGLFVGERLILCKDLPQYDFIIPLLRPISCVNDTKTFLYPSVGEYFHFSAVWSVHHNAFLVTELLPYQVLRAHTTTTSGNLLVRVNTSDKMSGFFNDSGNSLGLIDDPYHSLCFLEFHPVLHEQLKVMAEVRAVRAVENRSVRYRIVRTVLEDETSKRLNQWLQTSEFCVGPINGMVINRDTVISAKYPNIFFRLDTKENLPPGTGLRFRGKRAPGVNSEVRIIEYHLTAEYSARKVIGTEDNRIFQVYLKSIQTQEQLAHSEIVGPVDMRLLKPPKDVADDEKFLGWIRESLHVGDARRSCTIMEIFSLALCPPMLPVNTSSSRTSSRLSRTTPRGSSTGGSTGSRSSIYSIANNRFVGPGTRKLSQLNSTSKDSVA</sequence>
<evidence type="ECO:0000313" key="9">
    <source>
        <dbReference type="Proteomes" id="UP000483820"/>
    </source>
</evidence>
<dbReference type="GO" id="GO:0043186">
    <property type="term" value="C:P granule"/>
    <property type="evidence" value="ECO:0007669"/>
    <property type="project" value="EnsemblMetazoa"/>
</dbReference>
<protein>
    <submittedName>
        <fullName evidence="6">CRE-DEPS-1 protein</fullName>
    </submittedName>
</protein>